<accession>E1RHK2</accession>
<evidence type="ECO:0000256" key="1">
    <source>
        <dbReference type="SAM" id="Phobius"/>
    </source>
</evidence>
<evidence type="ECO:0000313" key="3">
    <source>
        <dbReference type="Proteomes" id="UP000006565"/>
    </source>
</evidence>
<protein>
    <submittedName>
        <fullName evidence="2">Uncharacterized protein</fullName>
    </submittedName>
</protein>
<proteinExistence type="predicted"/>
<keyword evidence="1" id="KW-0472">Membrane</keyword>
<dbReference type="eggNOG" id="arCOG03926">
    <property type="taxonomic scope" value="Archaea"/>
</dbReference>
<evidence type="ECO:0000313" key="2">
    <source>
        <dbReference type="EMBL" id="ADN35311.1"/>
    </source>
</evidence>
<dbReference type="EMBL" id="CP002117">
    <property type="protein sequence ID" value="ADN35311.1"/>
    <property type="molecule type" value="Genomic_DNA"/>
</dbReference>
<sequence>MRPTGCRKKNEQGIYCVREKDEAVSTVLEYMNITAVLIVMMILLTLLINSVIIEDSSEKLKYHAFVDIGNGVSTRIVDLYVIAPSNGRVVTSLDLPDDVANGDYTVKMDPSATGAAQQIIVTDGNVKSMISIAGIGATKAVIGNTTGKGLNRIIYDSGGV</sequence>
<dbReference type="HOGENOM" id="CLU_129664_0_0_2"/>
<dbReference type="STRING" id="679926.Mpet_0537"/>
<keyword evidence="1" id="KW-0812">Transmembrane</keyword>
<dbReference type="AlphaFoldDB" id="E1RHK2"/>
<feature type="transmembrane region" description="Helical" evidence="1">
    <location>
        <begin position="30"/>
        <end position="53"/>
    </location>
</feature>
<reference evidence="2 3" key="1">
    <citation type="journal article" date="2010" name="Stand. Genomic Sci.">
        <title>Complete genome sequence of Methanoplanus petrolearius type strain (SEBR 4847).</title>
        <authorList>
            <person name="Brambilla E."/>
            <person name="Djao O.D."/>
            <person name="Daligault H."/>
            <person name="Lapidus A."/>
            <person name="Lucas S."/>
            <person name="Hammon N."/>
            <person name="Nolan M."/>
            <person name="Tice H."/>
            <person name="Cheng J.F."/>
            <person name="Han C."/>
            <person name="Tapia R."/>
            <person name="Goodwin L."/>
            <person name="Pitluck S."/>
            <person name="Liolios K."/>
            <person name="Ivanova N."/>
            <person name="Mavromatis K."/>
            <person name="Mikhailova N."/>
            <person name="Pati A."/>
            <person name="Chen A."/>
            <person name="Palaniappan K."/>
            <person name="Land M."/>
            <person name="Hauser L."/>
            <person name="Chang Y.J."/>
            <person name="Jeffries C.D."/>
            <person name="Rohde M."/>
            <person name="Spring S."/>
            <person name="Sikorski J."/>
            <person name="Goker M."/>
            <person name="Woyke T."/>
            <person name="Bristow J."/>
            <person name="Eisen J.A."/>
            <person name="Markowitz V."/>
            <person name="Hugenholtz P."/>
            <person name="Kyrpides N.C."/>
            <person name="Klenk H.P."/>
        </authorList>
    </citation>
    <scope>NUCLEOTIDE SEQUENCE [LARGE SCALE GENOMIC DNA]</scope>
    <source>
        <strain evidence="3">DSM 11571 / OCM 486 / SEBR 4847</strain>
    </source>
</reference>
<name>E1RHK2_METP4</name>
<organism evidence="2 3">
    <name type="scientific">Methanolacinia petrolearia (strain DSM 11571 / OCM 486 / SEBR 4847)</name>
    <name type="common">Methanoplanus petrolearius</name>
    <dbReference type="NCBI Taxonomy" id="679926"/>
    <lineage>
        <taxon>Archaea</taxon>
        <taxon>Methanobacteriati</taxon>
        <taxon>Methanobacteriota</taxon>
        <taxon>Stenosarchaea group</taxon>
        <taxon>Methanomicrobia</taxon>
        <taxon>Methanomicrobiales</taxon>
        <taxon>Methanomicrobiaceae</taxon>
        <taxon>Methanolacinia</taxon>
    </lineage>
</organism>
<dbReference type="KEGG" id="mpi:Mpet_0537"/>
<dbReference type="Proteomes" id="UP000006565">
    <property type="component" value="Chromosome"/>
</dbReference>
<keyword evidence="3" id="KW-1185">Reference proteome</keyword>
<keyword evidence="1" id="KW-1133">Transmembrane helix</keyword>
<gene>
    <name evidence="2" type="ordered locus">Mpet_0537</name>
</gene>